<dbReference type="InterPro" id="IPR002616">
    <property type="entry name" value="tRNA_ribo_trans-like"/>
</dbReference>
<name>A0A0R1UG25_9LACO</name>
<proteinExistence type="predicted"/>
<dbReference type="RefSeq" id="WP_056953565.1">
    <property type="nucleotide sequence ID" value="NZ_AZFK01000006.1"/>
</dbReference>
<dbReference type="AlphaFoldDB" id="A0A0R1UG25"/>
<gene>
    <name evidence="2" type="ORF">FC43_GL000008</name>
</gene>
<dbReference type="Gene3D" id="3.20.20.105">
    <property type="entry name" value="Queuine tRNA-ribosyltransferase-like"/>
    <property type="match status" value="1"/>
</dbReference>
<organism evidence="2 3">
    <name type="scientific">Limosilactobacillus ingluviei DSM 15946</name>
    <dbReference type="NCBI Taxonomy" id="1423760"/>
    <lineage>
        <taxon>Bacteria</taxon>
        <taxon>Bacillati</taxon>
        <taxon>Bacillota</taxon>
        <taxon>Bacilli</taxon>
        <taxon>Lactobacillales</taxon>
        <taxon>Lactobacillaceae</taxon>
        <taxon>Limosilactobacillus</taxon>
    </lineage>
</organism>
<sequence length="296" mass="31816">MSELVPYLTAPFVPVKPSELTAAGIRTLAVNLVDYQMQPGLAAIKDQGGLATVLNWPGKLMTFAGAFGPLLKVKKNTARVGIHYVDPHNQAKLTLTPEQAAAWQQAAQAQEPVAMYQTPDYYAPVDDLRRAVEANRTWAQAAPGAWYPVLGAGLTELRQASLAARPARASALLVNLPPASEQAEWQRIVTLTQQLLPAGTKTAVVANDFAVIQLAHACQIDRIITPWPLKAGWAGKVLVNGEVLNLRHHAFATDVRQLGTTGFQLASLHQMLHANVAVAKQVLALTNLQALQATLA</sequence>
<dbReference type="Proteomes" id="UP000050816">
    <property type="component" value="Unassembled WGS sequence"/>
</dbReference>
<dbReference type="GO" id="GO:0006400">
    <property type="term" value="P:tRNA modification"/>
    <property type="evidence" value="ECO:0007669"/>
    <property type="project" value="InterPro"/>
</dbReference>
<dbReference type="SUPFAM" id="SSF51713">
    <property type="entry name" value="tRNA-guanine transglycosylase"/>
    <property type="match status" value="1"/>
</dbReference>
<feature type="domain" description="tRNA-guanine(15) transglycosylase-like" evidence="1">
    <location>
        <begin position="5"/>
        <end position="293"/>
    </location>
</feature>
<reference evidence="2 3" key="1">
    <citation type="journal article" date="2015" name="Genome Announc.">
        <title>Expanding the biotechnology potential of lactobacilli through comparative genomics of 213 strains and associated genera.</title>
        <authorList>
            <person name="Sun Z."/>
            <person name="Harris H.M."/>
            <person name="McCann A."/>
            <person name="Guo C."/>
            <person name="Argimon S."/>
            <person name="Zhang W."/>
            <person name="Yang X."/>
            <person name="Jeffery I.B."/>
            <person name="Cooney J.C."/>
            <person name="Kagawa T.F."/>
            <person name="Liu W."/>
            <person name="Song Y."/>
            <person name="Salvetti E."/>
            <person name="Wrobel A."/>
            <person name="Rasinkangas P."/>
            <person name="Parkhill J."/>
            <person name="Rea M.C."/>
            <person name="O'Sullivan O."/>
            <person name="Ritari J."/>
            <person name="Douillard F.P."/>
            <person name="Paul Ross R."/>
            <person name="Yang R."/>
            <person name="Briner A.E."/>
            <person name="Felis G.E."/>
            <person name="de Vos W.M."/>
            <person name="Barrangou R."/>
            <person name="Klaenhammer T.R."/>
            <person name="Caufield P.W."/>
            <person name="Cui Y."/>
            <person name="Zhang H."/>
            <person name="O'Toole P.W."/>
        </authorList>
    </citation>
    <scope>NUCLEOTIDE SEQUENCE [LARGE SCALE GENOMIC DNA]</scope>
    <source>
        <strain evidence="2 3">DSM 15946</strain>
    </source>
</reference>
<dbReference type="PATRIC" id="fig|1423760.3.peg.9"/>
<dbReference type="Pfam" id="PF01702">
    <property type="entry name" value="TGT"/>
    <property type="match status" value="1"/>
</dbReference>
<evidence type="ECO:0000313" key="3">
    <source>
        <dbReference type="Proteomes" id="UP000050816"/>
    </source>
</evidence>
<dbReference type="InterPro" id="IPR036511">
    <property type="entry name" value="TGT-like_sf"/>
</dbReference>
<evidence type="ECO:0000259" key="1">
    <source>
        <dbReference type="Pfam" id="PF01702"/>
    </source>
</evidence>
<comment type="caution">
    <text evidence="2">The sequence shown here is derived from an EMBL/GenBank/DDBJ whole genome shotgun (WGS) entry which is preliminary data.</text>
</comment>
<accession>A0A0R1UG25</accession>
<dbReference type="EMBL" id="AZFK01000006">
    <property type="protein sequence ID" value="KRL92270.1"/>
    <property type="molecule type" value="Genomic_DNA"/>
</dbReference>
<protein>
    <recommendedName>
        <fullName evidence="1">tRNA-guanine(15) transglycosylase-like domain-containing protein</fullName>
    </recommendedName>
</protein>
<evidence type="ECO:0000313" key="2">
    <source>
        <dbReference type="EMBL" id="KRL92270.1"/>
    </source>
</evidence>